<name>A0AAV2HVU5_LYMST</name>
<gene>
    <name evidence="1" type="ORF">GSLYS_00012149001</name>
</gene>
<organism evidence="1 2">
    <name type="scientific">Lymnaea stagnalis</name>
    <name type="common">Great pond snail</name>
    <name type="synonym">Helix stagnalis</name>
    <dbReference type="NCBI Taxonomy" id="6523"/>
    <lineage>
        <taxon>Eukaryota</taxon>
        <taxon>Metazoa</taxon>
        <taxon>Spiralia</taxon>
        <taxon>Lophotrochozoa</taxon>
        <taxon>Mollusca</taxon>
        <taxon>Gastropoda</taxon>
        <taxon>Heterobranchia</taxon>
        <taxon>Euthyneura</taxon>
        <taxon>Panpulmonata</taxon>
        <taxon>Hygrophila</taxon>
        <taxon>Lymnaeoidea</taxon>
        <taxon>Lymnaeidae</taxon>
        <taxon>Lymnaea</taxon>
    </lineage>
</organism>
<protein>
    <submittedName>
        <fullName evidence="1">Uncharacterized protein</fullName>
    </submittedName>
</protein>
<dbReference type="Proteomes" id="UP001497497">
    <property type="component" value="Unassembled WGS sequence"/>
</dbReference>
<dbReference type="EMBL" id="CAXITT010000294">
    <property type="protein sequence ID" value="CAL1538328.1"/>
    <property type="molecule type" value="Genomic_DNA"/>
</dbReference>
<dbReference type="Gene3D" id="2.40.10.10">
    <property type="entry name" value="Trypsin-like serine proteases"/>
    <property type="match status" value="1"/>
</dbReference>
<dbReference type="AlphaFoldDB" id="A0AAV2HVU5"/>
<proteinExistence type="predicted"/>
<keyword evidence="2" id="KW-1185">Reference proteome</keyword>
<accession>A0AAV2HVU5</accession>
<dbReference type="InterPro" id="IPR043504">
    <property type="entry name" value="Peptidase_S1_PA_chymotrypsin"/>
</dbReference>
<evidence type="ECO:0000313" key="2">
    <source>
        <dbReference type="Proteomes" id="UP001497497"/>
    </source>
</evidence>
<sequence length="281" mass="31766">MFPAHSFSGSELPGSLGKDNELCKLIKNMIKLTGKIECQDDDDSWGTGFVQKIRFKLGKCPCLICKGEVSEKKFAILTVSTVVHILDDSPDREDAFHVVSQKIEEVGMTVHYKQERFIQLYGSKLLETDKDLGIERDWCCLEFVTHKLREVKKLNTILTKYQELQGKVYQRYKDGSENLVVVVGYPSPKPNPNPKQISIGKITREYEPLKEIRDGQRWGRYYYDAETDHGCSGAPILILGQPISGFGYWFGHPHNHCVGVQPDGNDRYSSIGVEYDVGNGA</sequence>
<evidence type="ECO:0000313" key="1">
    <source>
        <dbReference type="EMBL" id="CAL1538328.1"/>
    </source>
</evidence>
<reference evidence="1 2" key="1">
    <citation type="submission" date="2024-04" db="EMBL/GenBank/DDBJ databases">
        <authorList>
            <consortium name="Genoscope - CEA"/>
            <person name="William W."/>
        </authorList>
    </citation>
    <scope>NUCLEOTIDE SEQUENCE [LARGE SCALE GENOMIC DNA]</scope>
</reference>
<comment type="caution">
    <text evidence="1">The sequence shown here is derived from an EMBL/GenBank/DDBJ whole genome shotgun (WGS) entry which is preliminary data.</text>
</comment>